<accession>A0A517MHI0</accession>
<evidence type="ECO:0000259" key="2">
    <source>
        <dbReference type="Pfam" id="PF03703"/>
    </source>
</evidence>
<evidence type="ECO:0000313" key="3">
    <source>
        <dbReference type="EMBL" id="QDS94329.1"/>
    </source>
</evidence>
<proteinExistence type="predicted"/>
<dbReference type="AlphaFoldDB" id="A0A517MHI0"/>
<protein>
    <submittedName>
        <fullName evidence="3">Bacterial membrane flanked domain protein</fullName>
    </submittedName>
</protein>
<feature type="transmembrane region" description="Helical" evidence="1">
    <location>
        <begin position="20"/>
        <end position="43"/>
    </location>
</feature>
<dbReference type="OrthoDB" id="288063at2"/>
<dbReference type="PANTHER" id="PTHR37938">
    <property type="entry name" value="BLL0215 PROTEIN"/>
    <property type="match status" value="1"/>
</dbReference>
<dbReference type="RefSeq" id="WP_145352376.1">
    <property type="nucleotide sequence ID" value="NZ_CP036262.1"/>
</dbReference>
<keyword evidence="1" id="KW-0812">Transmembrane</keyword>
<name>A0A517MHI0_9BACT</name>
<dbReference type="Proteomes" id="UP000320672">
    <property type="component" value="Chromosome"/>
</dbReference>
<keyword evidence="1" id="KW-1133">Transmembrane helix</keyword>
<dbReference type="InterPro" id="IPR005182">
    <property type="entry name" value="YdbS-like_PH"/>
</dbReference>
<evidence type="ECO:0000313" key="4">
    <source>
        <dbReference type="Proteomes" id="UP000320672"/>
    </source>
</evidence>
<keyword evidence="1" id="KW-0472">Membrane</keyword>
<reference evidence="3 4" key="1">
    <citation type="submission" date="2019-02" db="EMBL/GenBank/DDBJ databases">
        <title>Deep-cultivation of Planctomycetes and their phenomic and genomic characterization uncovers novel biology.</title>
        <authorList>
            <person name="Wiegand S."/>
            <person name="Jogler M."/>
            <person name="Boedeker C."/>
            <person name="Pinto D."/>
            <person name="Vollmers J."/>
            <person name="Rivas-Marin E."/>
            <person name="Kohn T."/>
            <person name="Peeters S.H."/>
            <person name="Heuer A."/>
            <person name="Rast P."/>
            <person name="Oberbeckmann S."/>
            <person name="Bunk B."/>
            <person name="Jeske O."/>
            <person name="Meyerdierks A."/>
            <person name="Storesund J.E."/>
            <person name="Kallscheuer N."/>
            <person name="Luecker S."/>
            <person name="Lage O.M."/>
            <person name="Pohl T."/>
            <person name="Merkel B.J."/>
            <person name="Hornburger P."/>
            <person name="Mueller R.-W."/>
            <person name="Bruemmer F."/>
            <person name="Labrenz M."/>
            <person name="Spormann A.M."/>
            <person name="Op den Camp H."/>
            <person name="Overmann J."/>
            <person name="Amann R."/>
            <person name="Jetten M.S.M."/>
            <person name="Mascher T."/>
            <person name="Medema M.H."/>
            <person name="Devos D.P."/>
            <person name="Kaster A.-K."/>
            <person name="Ovreas L."/>
            <person name="Rohde M."/>
            <person name="Galperin M.Y."/>
            <person name="Jogler C."/>
        </authorList>
    </citation>
    <scope>NUCLEOTIDE SEQUENCE [LARGE SCALE GENOMIC DNA]</scope>
    <source>
        <strain evidence="3 4">FF011L</strain>
    </source>
</reference>
<sequence length="135" mass="15284">MSEEEELYVASPAMFRNHPIAYILTLILCLVGVGIIIWVVWYIRSRSTELTVTNLRTRLHRGWLSRSITEVWHSDVRNVQLDQTLLQRMLGTGRIAVSSSGQSGIEIDVNGLPDPDKIKTLIDSHRVAAQDDDDE</sequence>
<feature type="domain" description="YdbS-like PH" evidence="2">
    <location>
        <begin position="46"/>
        <end position="121"/>
    </location>
</feature>
<dbReference type="Pfam" id="PF03703">
    <property type="entry name" value="bPH_2"/>
    <property type="match status" value="1"/>
</dbReference>
<gene>
    <name evidence="3" type="ORF">FF011L_31080</name>
</gene>
<organism evidence="3 4">
    <name type="scientific">Roseimaritima multifibrata</name>
    <dbReference type="NCBI Taxonomy" id="1930274"/>
    <lineage>
        <taxon>Bacteria</taxon>
        <taxon>Pseudomonadati</taxon>
        <taxon>Planctomycetota</taxon>
        <taxon>Planctomycetia</taxon>
        <taxon>Pirellulales</taxon>
        <taxon>Pirellulaceae</taxon>
        <taxon>Roseimaritima</taxon>
    </lineage>
</organism>
<dbReference type="PANTHER" id="PTHR37938:SF1">
    <property type="entry name" value="BLL0215 PROTEIN"/>
    <property type="match status" value="1"/>
</dbReference>
<evidence type="ECO:0000256" key="1">
    <source>
        <dbReference type="SAM" id="Phobius"/>
    </source>
</evidence>
<keyword evidence="4" id="KW-1185">Reference proteome</keyword>
<dbReference type="KEGG" id="rml:FF011L_31080"/>
<dbReference type="EMBL" id="CP036262">
    <property type="protein sequence ID" value="QDS94329.1"/>
    <property type="molecule type" value="Genomic_DNA"/>
</dbReference>